<dbReference type="InParanoid" id="A0A1X2HEJ5"/>
<gene>
    <name evidence="2" type="ORF">BCR43DRAFT_489669</name>
</gene>
<organism evidence="2 3">
    <name type="scientific">Syncephalastrum racemosum</name>
    <name type="common">Filamentous fungus</name>
    <dbReference type="NCBI Taxonomy" id="13706"/>
    <lineage>
        <taxon>Eukaryota</taxon>
        <taxon>Fungi</taxon>
        <taxon>Fungi incertae sedis</taxon>
        <taxon>Mucoromycota</taxon>
        <taxon>Mucoromycotina</taxon>
        <taxon>Mucoromycetes</taxon>
        <taxon>Mucorales</taxon>
        <taxon>Syncephalastraceae</taxon>
        <taxon>Syncephalastrum</taxon>
    </lineage>
</organism>
<feature type="transmembrane region" description="Helical" evidence="1">
    <location>
        <begin position="117"/>
        <end position="136"/>
    </location>
</feature>
<dbReference type="EMBL" id="MCGN01000004">
    <property type="protein sequence ID" value="ORY97373.1"/>
    <property type="molecule type" value="Genomic_DNA"/>
</dbReference>
<dbReference type="STRING" id="13706.A0A1X2HEJ5"/>
<dbReference type="Proteomes" id="UP000242180">
    <property type="component" value="Unassembled WGS sequence"/>
</dbReference>
<proteinExistence type="predicted"/>
<comment type="caution">
    <text evidence="2">The sequence shown here is derived from an EMBL/GenBank/DDBJ whole genome shotgun (WGS) entry which is preliminary data.</text>
</comment>
<protein>
    <submittedName>
        <fullName evidence="2">Uncharacterized protein</fullName>
    </submittedName>
</protein>
<keyword evidence="1" id="KW-0472">Membrane</keyword>
<accession>A0A1X2HEJ5</accession>
<keyword evidence="3" id="KW-1185">Reference proteome</keyword>
<dbReference type="OrthoDB" id="2288281at2759"/>
<evidence type="ECO:0000313" key="2">
    <source>
        <dbReference type="EMBL" id="ORY97373.1"/>
    </source>
</evidence>
<reference evidence="2 3" key="1">
    <citation type="submission" date="2016-07" db="EMBL/GenBank/DDBJ databases">
        <title>Pervasive Adenine N6-methylation of Active Genes in Fungi.</title>
        <authorList>
            <consortium name="DOE Joint Genome Institute"/>
            <person name="Mondo S.J."/>
            <person name="Dannebaum R.O."/>
            <person name="Kuo R.C."/>
            <person name="Labutti K."/>
            <person name="Haridas S."/>
            <person name="Kuo A."/>
            <person name="Salamov A."/>
            <person name="Ahrendt S.R."/>
            <person name="Lipzen A."/>
            <person name="Sullivan W."/>
            <person name="Andreopoulos W.B."/>
            <person name="Clum A."/>
            <person name="Lindquist E."/>
            <person name="Daum C."/>
            <person name="Ramamoorthy G.K."/>
            <person name="Gryganskyi A."/>
            <person name="Culley D."/>
            <person name="Magnuson J.K."/>
            <person name="James T.Y."/>
            <person name="O'Malley M.A."/>
            <person name="Stajich J.E."/>
            <person name="Spatafora J.W."/>
            <person name="Visel A."/>
            <person name="Grigoriev I.V."/>
        </authorList>
    </citation>
    <scope>NUCLEOTIDE SEQUENCE [LARGE SCALE GENOMIC DNA]</scope>
    <source>
        <strain evidence="2 3">NRRL 2496</strain>
    </source>
</reference>
<keyword evidence="1" id="KW-1133">Transmembrane helix</keyword>
<name>A0A1X2HEJ5_SYNRA</name>
<dbReference type="AlphaFoldDB" id="A0A1X2HEJ5"/>
<sequence>MENERDKFESAVRAQCDRDMQYLRCEIDALKQAHLQKVQSMADTIAHLQDTTESLRHQLRQHNITEEPTARSDEFHTRSLNTDDVEFFKKAYYHAKRLDQDEYLNNERWMTLQVSDLLPFHLFSLLFPLFFLLFVLI</sequence>
<keyword evidence="1" id="KW-0812">Transmembrane</keyword>
<evidence type="ECO:0000256" key="1">
    <source>
        <dbReference type="SAM" id="Phobius"/>
    </source>
</evidence>
<evidence type="ECO:0000313" key="3">
    <source>
        <dbReference type="Proteomes" id="UP000242180"/>
    </source>
</evidence>